<dbReference type="NCBIfam" id="TIGR01256">
    <property type="entry name" value="modA"/>
    <property type="match status" value="1"/>
</dbReference>
<dbReference type="InterPro" id="IPR041879">
    <property type="entry name" value="YvgL-like_PBP2"/>
</dbReference>
<sequence>MKRTKLFVIFGLLSLMIAGCSNANDSSLGGDTAGKSTSNKGTEITVSAAASLTDALTKVIHQYEKQSNTTVHVNFASSGKLEKQIEQGAPTDVFLSASKSKMKALLKRNLIDKNHKADLLKNKLVLIIPKGSNKEIQSFADLKKQTIQKVAVGIPQTVPAGRYAKETLQTLHLWQPLQKKIVQANDVRQVLRYVEDGNVDAGIVYKSDALISDKVKIIKIAGESTHTPITYPVAVIAGTNHPKAAISFYKYLQTKRVLKLFDHYGFSSIH</sequence>
<feature type="binding site" evidence="5">
    <location>
        <position position="187"/>
    </location>
    <ligand>
        <name>molybdate</name>
        <dbReference type="ChEBI" id="CHEBI:36264"/>
    </ligand>
</feature>
<dbReference type="RefSeq" id="WP_132743122.1">
    <property type="nucleotide sequence ID" value="NZ_SLXK01000002.1"/>
</dbReference>
<evidence type="ECO:0000256" key="3">
    <source>
        <dbReference type="ARBA" id="ARBA00022723"/>
    </source>
</evidence>
<feature type="binding site" evidence="5">
    <location>
        <position position="160"/>
    </location>
    <ligand>
        <name>molybdate</name>
        <dbReference type="ChEBI" id="CHEBI:36264"/>
    </ligand>
</feature>
<dbReference type="PANTHER" id="PTHR30632">
    <property type="entry name" value="MOLYBDATE-BINDING PERIPLASMIC PROTEIN"/>
    <property type="match status" value="1"/>
</dbReference>
<feature type="binding site" evidence="5">
    <location>
        <position position="78"/>
    </location>
    <ligand>
        <name>molybdate</name>
        <dbReference type="ChEBI" id="CHEBI:36264"/>
    </ligand>
</feature>
<feature type="binding site" evidence="5">
    <location>
        <position position="205"/>
    </location>
    <ligand>
        <name>molybdate</name>
        <dbReference type="ChEBI" id="CHEBI:36264"/>
    </ligand>
</feature>
<dbReference type="Pfam" id="PF13531">
    <property type="entry name" value="SBP_bac_11"/>
    <property type="match status" value="1"/>
</dbReference>
<dbReference type="GO" id="GO:0046872">
    <property type="term" value="F:metal ion binding"/>
    <property type="evidence" value="ECO:0007669"/>
    <property type="project" value="UniProtKB-KW"/>
</dbReference>
<gene>
    <name evidence="7" type="ORF">EV207_10268</name>
</gene>
<dbReference type="InterPro" id="IPR005950">
    <property type="entry name" value="ModA"/>
</dbReference>
<feature type="chain" id="PRO_5020951464" evidence="6">
    <location>
        <begin position="24"/>
        <end position="270"/>
    </location>
</feature>
<dbReference type="EMBL" id="SLXK01000002">
    <property type="protein sequence ID" value="TCP31579.1"/>
    <property type="molecule type" value="Genomic_DNA"/>
</dbReference>
<protein>
    <submittedName>
        <fullName evidence="7">Molybdate transport system substrate-binding protein</fullName>
    </submittedName>
</protein>
<dbReference type="SUPFAM" id="SSF53850">
    <property type="entry name" value="Periplasmic binding protein-like II"/>
    <property type="match status" value="1"/>
</dbReference>
<comment type="caution">
    <text evidence="7">The sequence shown here is derived from an EMBL/GenBank/DDBJ whole genome shotgun (WGS) entry which is preliminary data.</text>
</comment>
<evidence type="ECO:0000313" key="8">
    <source>
        <dbReference type="Proteomes" id="UP000295416"/>
    </source>
</evidence>
<keyword evidence="2 5" id="KW-0500">Molybdenum</keyword>
<dbReference type="AlphaFoldDB" id="A0A4R2P987"/>
<dbReference type="OrthoDB" id="9785015at2"/>
<dbReference type="GO" id="GO:0030973">
    <property type="term" value="F:molybdate ion binding"/>
    <property type="evidence" value="ECO:0007669"/>
    <property type="project" value="TreeGrafter"/>
</dbReference>
<keyword evidence="3 5" id="KW-0479">Metal-binding</keyword>
<feature type="signal peptide" evidence="6">
    <location>
        <begin position="1"/>
        <end position="23"/>
    </location>
</feature>
<evidence type="ECO:0000256" key="4">
    <source>
        <dbReference type="ARBA" id="ARBA00022729"/>
    </source>
</evidence>
<evidence type="ECO:0000256" key="1">
    <source>
        <dbReference type="ARBA" id="ARBA00009175"/>
    </source>
</evidence>
<dbReference type="InterPro" id="IPR050682">
    <property type="entry name" value="ModA/WtpA"/>
</dbReference>
<dbReference type="PIRSF" id="PIRSF004846">
    <property type="entry name" value="ModA"/>
    <property type="match status" value="1"/>
</dbReference>
<dbReference type="CDD" id="cd13537">
    <property type="entry name" value="PBP2_YvgL_like"/>
    <property type="match status" value="1"/>
</dbReference>
<dbReference type="Gene3D" id="3.40.190.10">
    <property type="entry name" value="Periplasmic binding protein-like II"/>
    <property type="match status" value="2"/>
</dbReference>
<keyword evidence="8" id="KW-1185">Reference proteome</keyword>
<reference evidence="7 8" key="1">
    <citation type="submission" date="2019-03" db="EMBL/GenBank/DDBJ databases">
        <title>Genomic Encyclopedia of Type Strains, Phase IV (KMG-IV): sequencing the most valuable type-strain genomes for metagenomic binning, comparative biology and taxonomic classification.</title>
        <authorList>
            <person name="Goeker M."/>
        </authorList>
    </citation>
    <scope>NUCLEOTIDE SEQUENCE [LARGE SCALE GENOMIC DNA]</scope>
    <source>
        <strain evidence="7 8">DSM 19377</strain>
    </source>
</reference>
<dbReference type="FunFam" id="3.40.190.10:FF:000035">
    <property type="entry name" value="Molybdate ABC transporter substrate-binding protein"/>
    <property type="match status" value="1"/>
</dbReference>
<dbReference type="GO" id="GO:1901359">
    <property type="term" value="F:tungstate binding"/>
    <property type="evidence" value="ECO:0007669"/>
    <property type="project" value="UniProtKB-ARBA"/>
</dbReference>
<evidence type="ECO:0000256" key="5">
    <source>
        <dbReference type="PIRSR" id="PIRSR004846-1"/>
    </source>
</evidence>
<dbReference type="Proteomes" id="UP000295416">
    <property type="component" value="Unassembled WGS sequence"/>
</dbReference>
<accession>A0A4R2P987</accession>
<organism evidence="7 8">
    <name type="scientific">Scopulibacillus darangshiensis</name>
    <dbReference type="NCBI Taxonomy" id="442528"/>
    <lineage>
        <taxon>Bacteria</taxon>
        <taxon>Bacillati</taxon>
        <taxon>Bacillota</taxon>
        <taxon>Bacilli</taxon>
        <taxon>Bacillales</taxon>
        <taxon>Sporolactobacillaceae</taxon>
        <taxon>Scopulibacillus</taxon>
    </lineage>
</organism>
<evidence type="ECO:0000313" key="7">
    <source>
        <dbReference type="EMBL" id="TCP31579.1"/>
    </source>
</evidence>
<dbReference type="PANTHER" id="PTHR30632:SF0">
    <property type="entry name" value="SULFATE-BINDING PROTEIN"/>
    <property type="match status" value="1"/>
</dbReference>
<dbReference type="PROSITE" id="PS51257">
    <property type="entry name" value="PROKAR_LIPOPROTEIN"/>
    <property type="match status" value="1"/>
</dbReference>
<comment type="similarity">
    <text evidence="1">Belongs to the bacterial solute-binding protein ModA family.</text>
</comment>
<evidence type="ECO:0000256" key="2">
    <source>
        <dbReference type="ARBA" id="ARBA00022505"/>
    </source>
</evidence>
<proteinExistence type="inferred from homology"/>
<evidence type="ECO:0000256" key="6">
    <source>
        <dbReference type="SAM" id="SignalP"/>
    </source>
</evidence>
<feature type="binding site" evidence="5">
    <location>
        <position position="51"/>
    </location>
    <ligand>
        <name>molybdate</name>
        <dbReference type="ChEBI" id="CHEBI:36264"/>
    </ligand>
</feature>
<name>A0A4R2P987_9BACL</name>
<dbReference type="GO" id="GO:0015689">
    <property type="term" value="P:molybdate ion transport"/>
    <property type="evidence" value="ECO:0007669"/>
    <property type="project" value="InterPro"/>
</dbReference>
<keyword evidence="4 6" id="KW-0732">Signal</keyword>